<dbReference type="AlphaFoldDB" id="L7JBP5"/>
<gene>
    <name evidence="2" type="ORF">OOW_P131scaffold00467g6</name>
</gene>
<dbReference type="PANTHER" id="PTHR28020:SF1">
    <property type="entry name" value="YAP1-BINDING PROTEIN 1-RELATED"/>
    <property type="match status" value="1"/>
</dbReference>
<accession>L7JBP5</accession>
<dbReference type="GO" id="GO:0005737">
    <property type="term" value="C:cytoplasm"/>
    <property type="evidence" value="ECO:0007669"/>
    <property type="project" value="TreeGrafter"/>
</dbReference>
<feature type="region of interest" description="Disordered" evidence="1">
    <location>
        <begin position="781"/>
        <end position="806"/>
    </location>
</feature>
<evidence type="ECO:0000256" key="1">
    <source>
        <dbReference type="SAM" id="MobiDB-lite"/>
    </source>
</evidence>
<dbReference type="PANTHER" id="PTHR28020">
    <property type="entry name" value="YAP1-BINDING PROTEIN 1-RELATED"/>
    <property type="match status" value="1"/>
</dbReference>
<dbReference type="EMBL" id="JH795666">
    <property type="protein sequence ID" value="ELQ65651.1"/>
    <property type="molecule type" value="Genomic_DNA"/>
</dbReference>
<feature type="region of interest" description="Disordered" evidence="1">
    <location>
        <begin position="251"/>
        <end position="293"/>
    </location>
</feature>
<protein>
    <recommendedName>
        <fullName evidence="3">DUF1760-domain-containing protein</fullName>
    </recommendedName>
</protein>
<sequence length="936" mass="103092">MGQARFRGGRCVVVFGGVGCKLRGKNEMQLEVGVTAASEGRKHIILAPFTRPISPQPAHTGSTAHGRPKKQPQAPIMDDVTDKSKAVQALLESRPPATDNFTYLTIIEKFLSPEILPTLNEILQDASLTQEIGWDLVQNLLLYPEGDKCLETIARLGNPREVIIKLLEVLEGHPEDDDDASQISDKDASDADPEAIRRFIVLLGMLAILHRRIKTKYPSRFLATTLATVQRAYRPNQLMTASAINLVQSLSGHRRPPLPSRKSSVNVANPDKDGDVSKNAPDPEAEQHEDPAETEIQERLLLSFVLGILESYVNATSPAWAQRLIEAYNPGKTVPGKKTALQAYKDDSDLLARDAIIGQLAALSQDLGISGSPAQIISSVCEDGPIRRSTIPDADRLRGPQDVHLPTGGAVCLMGYWVFSSTVFQANMPKPKIYILPEHLGLMQRYLEDDANGEIQRMPGTIEAILAIGLWLEHGKFIVAPTMSTETLRAAFMPYHHLLTLCSVYHPSLGVRNAASTLAGLILHACPEEDGRLHILEDLLENCMFSNLKACAVTWLKEELEMAQKPPAVHITPASGLGIDGAAVSSSEDKSSKTSSSIFGTPEAIEQLQYLVFPDMQFVREMDKDAFAEYWSQNSPFLMQAANFAYLLFRSERYRKQIPEGMRGAMEERFIRPLISATSKPSPGQNANRQLPALCQKAAYTLFDPNTRKNMHLQHLLSAFALAAGVSAQIEDLETSKDFHLYITESSNSTLVGWSIFACHVGPLSRVLCITDDGILEHASAFTHQHKPEDDEDEDEDDEDEGKGAIGPLLSKAYYKQGAETKFVESMMVVGTQLWSDLAIPSLQVNDDDYSPVGFDDDDNMYLAAYGDGSHEAPADKVTPWDPSHAIGLTLHCSTQRYACRDTHVNSYTYHAINWALVPPPNEPGCDSVTIHRVFE</sequence>
<feature type="compositionally biased region" description="Acidic residues" evidence="1">
    <location>
        <begin position="790"/>
        <end position="801"/>
    </location>
</feature>
<reference evidence="2" key="1">
    <citation type="journal article" date="2012" name="PLoS Genet.">
        <title>Comparative analysis of the genomes of two field isolates of the rice blast fungus Magnaporthe oryzae.</title>
        <authorList>
            <person name="Xue M."/>
            <person name="Yang J."/>
            <person name="Li Z."/>
            <person name="Hu S."/>
            <person name="Yao N."/>
            <person name="Dean R.A."/>
            <person name="Zhao W."/>
            <person name="Shen M."/>
            <person name="Zhang H."/>
            <person name="Li C."/>
            <person name="Liu L."/>
            <person name="Cao L."/>
            <person name="Xu X."/>
            <person name="Xing Y."/>
            <person name="Hsiang T."/>
            <person name="Zhang Z."/>
            <person name="Xu J.R."/>
            <person name="Peng Y.L."/>
        </authorList>
    </citation>
    <scope>NUCLEOTIDE SEQUENCE [LARGE SCALE GENOMIC DNA]</scope>
    <source>
        <strain evidence="2">P131</strain>
    </source>
</reference>
<dbReference type="InterPro" id="IPR013877">
    <property type="entry name" value="YAP-bd/ALF4/Glomulin"/>
</dbReference>
<organism>
    <name type="scientific">Pyricularia oryzae (strain P131)</name>
    <name type="common">Rice blast fungus</name>
    <name type="synonym">Magnaporthe oryzae</name>
    <dbReference type="NCBI Taxonomy" id="1143193"/>
    <lineage>
        <taxon>Eukaryota</taxon>
        <taxon>Fungi</taxon>
        <taxon>Dikarya</taxon>
        <taxon>Ascomycota</taxon>
        <taxon>Pezizomycotina</taxon>
        <taxon>Sordariomycetes</taxon>
        <taxon>Sordariomycetidae</taxon>
        <taxon>Magnaporthales</taxon>
        <taxon>Pyriculariaceae</taxon>
        <taxon>Pyricularia</taxon>
    </lineage>
</organism>
<dbReference type="Pfam" id="PF08568">
    <property type="entry name" value="Kinetochor_Ybp2"/>
    <property type="match status" value="1"/>
</dbReference>
<proteinExistence type="predicted"/>
<evidence type="ECO:0000313" key="2">
    <source>
        <dbReference type="EMBL" id="ELQ65651.1"/>
    </source>
</evidence>
<dbReference type="InterPro" id="IPR040347">
    <property type="entry name" value="YBP1/2"/>
</dbReference>
<feature type="region of interest" description="Disordered" evidence="1">
    <location>
        <begin position="51"/>
        <end position="78"/>
    </location>
</feature>
<dbReference type="GO" id="GO:0034599">
    <property type="term" value="P:cellular response to oxidative stress"/>
    <property type="evidence" value="ECO:0007669"/>
    <property type="project" value="InterPro"/>
</dbReference>
<name>L7JBP5_PYRO1</name>
<evidence type="ECO:0008006" key="3">
    <source>
        <dbReference type="Google" id="ProtNLM"/>
    </source>
</evidence>